<dbReference type="Pfam" id="PF00593">
    <property type="entry name" value="TonB_dep_Rec_b-barrel"/>
    <property type="match status" value="1"/>
</dbReference>
<dbReference type="Proteomes" id="UP000287766">
    <property type="component" value="Unassembled WGS sequence"/>
</dbReference>
<keyword evidence="7 8" id="KW-0998">Cell outer membrane</keyword>
<evidence type="ECO:0000256" key="8">
    <source>
        <dbReference type="PROSITE-ProRule" id="PRU01360"/>
    </source>
</evidence>
<dbReference type="PANTHER" id="PTHR30069">
    <property type="entry name" value="TONB-DEPENDENT OUTER MEMBRANE RECEPTOR"/>
    <property type="match status" value="1"/>
</dbReference>
<evidence type="ECO:0000256" key="9">
    <source>
        <dbReference type="RuleBase" id="RU003357"/>
    </source>
</evidence>
<dbReference type="GO" id="GO:0015344">
    <property type="term" value="F:siderophore uptake transmembrane transporter activity"/>
    <property type="evidence" value="ECO:0007669"/>
    <property type="project" value="TreeGrafter"/>
</dbReference>
<evidence type="ECO:0008006" key="16">
    <source>
        <dbReference type="Google" id="ProtNLM"/>
    </source>
</evidence>
<keyword evidence="15" id="KW-1185">Reference proteome</keyword>
<dbReference type="Pfam" id="PF07715">
    <property type="entry name" value="Plug"/>
    <property type="match status" value="1"/>
</dbReference>
<evidence type="ECO:0000259" key="13">
    <source>
        <dbReference type="Pfam" id="PF07715"/>
    </source>
</evidence>
<evidence type="ECO:0000256" key="10">
    <source>
        <dbReference type="SAM" id="MobiDB-lite"/>
    </source>
</evidence>
<comment type="caution">
    <text evidence="14">The sequence shown here is derived from an EMBL/GenBank/DDBJ whole genome shotgun (WGS) entry which is preliminary data.</text>
</comment>
<reference evidence="15" key="1">
    <citation type="journal article" date="2018" name="Front. Microbiol.">
        <title>Genome-Based Analysis Reveals the Taxonomy and Diversity of the Family Idiomarinaceae.</title>
        <authorList>
            <person name="Liu Y."/>
            <person name="Lai Q."/>
            <person name="Shao Z."/>
        </authorList>
    </citation>
    <scope>NUCLEOTIDE SEQUENCE [LARGE SCALE GENOMIC DNA]</scope>
    <source>
        <strain evidence="15">KYW314</strain>
    </source>
</reference>
<accession>A0A7Z7ETV7</accession>
<keyword evidence="5 9" id="KW-0798">TonB box</keyword>
<evidence type="ECO:0000313" key="14">
    <source>
        <dbReference type="EMBL" id="RUO41481.1"/>
    </source>
</evidence>
<feature type="chain" id="PRO_5030889202" description="TonB-dependent receptor" evidence="11">
    <location>
        <begin position="26"/>
        <end position="732"/>
    </location>
</feature>
<dbReference type="InterPro" id="IPR039426">
    <property type="entry name" value="TonB-dep_rcpt-like"/>
</dbReference>
<dbReference type="RefSeq" id="WP_169930217.1">
    <property type="nucleotide sequence ID" value="NZ_PIPR01000001.1"/>
</dbReference>
<dbReference type="InterPro" id="IPR012910">
    <property type="entry name" value="Plug_dom"/>
</dbReference>
<dbReference type="Gene3D" id="2.40.170.20">
    <property type="entry name" value="TonB-dependent receptor, beta-barrel domain"/>
    <property type="match status" value="1"/>
</dbReference>
<dbReference type="Gene3D" id="2.170.130.10">
    <property type="entry name" value="TonB-dependent receptor, plug domain"/>
    <property type="match status" value="1"/>
</dbReference>
<comment type="subcellular location">
    <subcellularLocation>
        <location evidence="1 8">Cell outer membrane</location>
        <topology evidence="1 8">Multi-pass membrane protein</topology>
    </subcellularLocation>
</comment>
<feature type="domain" description="TonB-dependent receptor plug" evidence="13">
    <location>
        <begin position="56"/>
        <end position="160"/>
    </location>
</feature>
<sequence length="732" mass="81484">MFRRHPLAIVIAAAVAGSWTPLAIAQQESAENTIHKESDKPEVIVITASPLARTQISSAQPVSVIAGDELREQHAHTLGETLENEPGISSTHFAGVASSPIIRGLDGPRVKVTQNGLDSGDVSRSSPDHAVTTETSVAEQIEILRGPATLLYGSGAIGGVVNVVDNRIAQEAVGGSRGFYGTRFDTASSLREATLGFTADHKDTVWHFDGFKRRSDDYDVPAFTNDEGETEDTVENSFIDAQGANFGFSYLFDGGYAGVAYGRLEQEYGIPGHHHGHEEEHEDEHGDEHEGEHADENMEEAGPYAELWQNRIQFHAGLYQPWTGIEQAEVRYGFTDYQHQEIEDGSPASTFQNEQNELRVTLTHEPLAGWNGAFGYHYFDQDLNAFGEEAYTPPSTTTRHGLFWLVEQQFGDLNWQGGLRYEQVDVDAPTLVDNAYSSLSFTPLSASIGFTYQATPQLQFAANFSHAQRAPSGSELFSDGTHLATQTYELGLVYELHQEGEHEYHVEANDRAPVEEKSNNIDLGMHFETEHLHLQANLFYNQVDDYVFGAFTGVNSEDLMHEDDHDEHGDEHADEHDHGEGLPVIAFTQRDVELYGYELSGKYHLNERWEVEAFSDYIRARTRDGAENLPRIPTQRFGTDVHYLGNNWRASLGYTYYAQQDRIAINEEPTASYGLVDAKVSWFPAALAEHNISLYAKAENLTDELGFVHTSFLKEDAPVRGRNFSIGIRGEF</sequence>
<dbReference type="PROSITE" id="PS52016">
    <property type="entry name" value="TONB_DEPENDENT_REC_3"/>
    <property type="match status" value="1"/>
</dbReference>
<feature type="region of interest" description="Disordered" evidence="10">
    <location>
        <begin position="269"/>
        <end position="298"/>
    </location>
</feature>
<evidence type="ECO:0000256" key="1">
    <source>
        <dbReference type="ARBA" id="ARBA00004571"/>
    </source>
</evidence>
<gene>
    <name evidence="14" type="ORF">CWE22_04775</name>
</gene>
<evidence type="ECO:0000256" key="2">
    <source>
        <dbReference type="ARBA" id="ARBA00022448"/>
    </source>
</evidence>
<comment type="similarity">
    <text evidence="8 9">Belongs to the TonB-dependent receptor family.</text>
</comment>
<evidence type="ECO:0000256" key="7">
    <source>
        <dbReference type="ARBA" id="ARBA00023237"/>
    </source>
</evidence>
<dbReference type="EMBL" id="PIPR01000001">
    <property type="protein sequence ID" value="RUO41481.1"/>
    <property type="molecule type" value="Genomic_DNA"/>
</dbReference>
<name>A0A7Z7ETV7_9GAMM</name>
<organism evidence="14 15">
    <name type="scientific">Pseudidiomarina aestuarii</name>
    <dbReference type="NCBI Taxonomy" id="624146"/>
    <lineage>
        <taxon>Bacteria</taxon>
        <taxon>Pseudomonadati</taxon>
        <taxon>Pseudomonadota</taxon>
        <taxon>Gammaproteobacteria</taxon>
        <taxon>Alteromonadales</taxon>
        <taxon>Idiomarinaceae</taxon>
        <taxon>Pseudidiomarina</taxon>
    </lineage>
</organism>
<dbReference type="PANTHER" id="PTHR30069:SF40">
    <property type="entry name" value="TONB-DEPENDENT RECEPTOR NMB0964-RELATED"/>
    <property type="match status" value="1"/>
</dbReference>
<keyword evidence="3 8" id="KW-1134">Transmembrane beta strand</keyword>
<evidence type="ECO:0000256" key="6">
    <source>
        <dbReference type="ARBA" id="ARBA00023136"/>
    </source>
</evidence>
<dbReference type="InterPro" id="IPR036942">
    <property type="entry name" value="Beta-barrel_TonB_sf"/>
</dbReference>
<evidence type="ECO:0000313" key="15">
    <source>
        <dbReference type="Proteomes" id="UP000287766"/>
    </source>
</evidence>
<feature type="compositionally biased region" description="Basic and acidic residues" evidence="10">
    <location>
        <begin position="276"/>
        <end position="296"/>
    </location>
</feature>
<feature type="signal peptide" evidence="11">
    <location>
        <begin position="1"/>
        <end position="25"/>
    </location>
</feature>
<proteinExistence type="inferred from homology"/>
<dbReference type="SUPFAM" id="SSF56935">
    <property type="entry name" value="Porins"/>
    <property type="match status" value="1"/>
</dbReference>
<keyword evidence="11" id="KW-0732">Signal</keyword>
<evidence type="ECO:0000256" key="4">
    <source>
        <dbReference type="ARBA" id="ARBA00022692"/>
    </source>
</evidence>
<keyword evidence="4 8" id="KW-0812">Transmembrane</keyword>
<evidence type="ECO:0000256" key="11">
    <source>
        <dbReference type="SAM" id="SignalP"/>
    </source>
</evidence>
<keyword evidence="2 8" id="KW-0813">Transport</keyword>
<keyword evidence="6 8" id="KW-0472">Membrane</keyword>
<evidence type="ECO:0000259" key="12">
    <source>
        <dbReference type="Pfam" id="PF00593"/>
    </source>
</evidence>
<dbReference type="AlphaFoldDB" id="A0A7Z7ETV7"/>
<evidence type="ECO:0000256" key="3">
    <source>
        <dbReference type="ARBA" id="ARBA00022452"/>
    </source>
</evidence>
<dbReference type="GO" id="GO:0044718">
    <property type="term" value="P:siderophore transmembrane transport"/>
    <property type="evidence" value="ECO:0007669"/>
    <property type="project" value="TreeGrafter"/>
</dbReference>
<protein>
    <recommendedName>
        <fullName evidence="16">TonB-dependent receptor</fullName>
    </recommendedName>
</protein>
<feature type="domain" description="TonB-dependent receptor-like beta-barrel" evidence="12">
    <location>
        <begin position="332"/>
        <end position="701"/>
    </location>
</feature>
<evidence type="ECO:0000256" key="5">
    <source>
        <dbReference type="ARBA" id="ARBA00023077"/>
    </source>
</evidence>
<dbReference type="GO" id="GO:0009279">
    <property type="term" value="C:cell outer membrane"/>
    <property type="evidence" value="ECO:0007669"/>
    <property type="project" value="UniProtKB-SubCell"/>
</dbReference>
<dbReference type="InterPro" id="IPR000531">
    <property type="entry name" value="Beta-barrel_TonB"/>
</dbReference>
<dbReference type="InterPro" id="IPR037066">
    <property type="entry name" value="Plug_dom_sf"/>
</dbReference>